<dbReference type="CDD" id="cd08983">
    <property type="entry name" value="GH43_Bt3655-like"/>
    <property type="match status" value="1"/>
</dbReference>
<name>A0ABY3SNK6_9BACL</name>
<keyword evidence="6" id="KW-1185">Reference proteome</keyword>
<dbReference type="InterPro" id="IPR018247">
    <property type="entry name" value="EF_Hand_1_Ca_BS"/>
</dbReference>
<dbReference type="SUPFAM" id="SSF75005">
    <property type="entry name" value="Arabinanase/levansucrase/invertase"/>
    <property type="match status" value="1"/>
</dbReference>
<dbReference type="SUPFAM" id="SSF49373">
    <property type="entry name" value="Invasin/intimin cell-adhesion fragments"/>
    <property type="match status" value="1"/>
</dbReference>
<dbReference type="Gene3D" id="1.10.1330.10">
    <property type="entry name" value="Dockerin domain"/>
    <property type="match status" value="1"/>
</dbReference>
<dbReference type="Proteomes" id="UP001649230">
    <property type="component" value="Chromosome"/>
</dbReference>
<dbReference type="SUPFAM" id="SSF49899">
    <property type="entry name" value="Concanavalin A-like lectins/glucanases"/>
    <property type="match status" value="1"/>
</dbReference>
<dbReference type="Gene3D" id="2.60.120.200">
    <property type="match status" value="1"/>
</dbReference>
<dbReference type="Gene3D" id="1.20.1270.90">
    <property type="entry name" value="AF1782-like"/>
    <property type="match status" value="1"/>
</dbReference>
<sequence length="942" mass="103263">MDDVRLYTTAVVPSAEAVRVTGVSLKYPILTMAVGETSDLTAKVEPQLATNQHVTWTSSHPEVATVTPNGSLTAAVEAKSEGTATISVTTEDGSFTAASTIHVGPAADDGKAYLMSYFRSDVAQTGQRDQDLHFSYSRDGVKWYELNNNKPVFNLTDELRDPFLAKGEDGIWRLLYTSPVLNSDGSNGPSNEIGYAESSDLVHWTNTKHLDVMKAFKDQGIFVYNSWAPEWSYDPVNEEYVIYWSSTLVNHAPDDNKHYYFTTKDWATFSDAKLLFNPGHKTIDADLYSLDADYQINGQSVRERLAIPADQQIPGNLVWFMFYKDETPANEGGMRTRQTWSAKGITDTASYQDPTHVSDYVTPSKTEGPTVFKVGNKWNLIYDYWWAGKFGLETSVDVSDPASWSNENMDLRIPYRARHSGMTTLGNSEIWNLINHYSLEASYSFNGNAADSSGHGYVGEMIGHPSMMSLQEGNFGYASFNGTEDAIKLNHLQNSFYIRSVSMWVKANETDRAQMLYEEGNQANGGLALKIEGNNLIAGAAKEGRVQTVSTAFQDTSWHHVAAIYEEGILKLYVDGVEKGELNTGFQPKQSDLNQNGEDPQSRNPELYDIETGSNTALVGAGSEQDVFGADSTDAYFGGSLGQVQLFTIPLFSRDVRDLYQAAQDIYDFEPGSPRLEGPALTSRGESFVMNYDLTGMDQNIYAQDLTFTYDPSQLEYESSESVNSDEVVVVDQDQKPGQVRLAVATIGPNARLEGNVLKLHWKVKPDTLAAASTITLSKAVIADEAGHEQELANQTYTIQISITDKTALLTLITNAQSAHDAAAEGTGAGQYPLGSKARLQAAIDQAQAAAGNSSATQQQIDQAVHELAAVLQAFKDSVIRTEPGDTNGDGRFTIGDLAILVGAYGINSEDPNWSSYQDRDLNHDGRIGIEDLAAVARMILN</sequence>
<dbReference type="CDD" id="cd08547">
    <property type="entry name" value="Type_II_cohesin"/>
    <property type="match status" value="1"/>
</dbReference>
<accession>A0ABY3SNK6</accession>
<keyword evidence="2" id="KW-0326">Glycosidase</keyword>
<keyword evidence="1" id="KW-0378">Hydrolase</keyword>
<evidence type="ECO:0000259" key="4">
    <source>
        <dbReference type="PROSITE" id="PS51766"/>
    </source>
</evidence>
<evidence type="ECO:0000256" key="2">
    <source>
        <dbReference type="ARBA" id="ARBA00023295"/>
    </source>
</evidence>
<dbReference type="CDD" id="cd14256">
    <property type="entry name" value="Dockerin_I"/>
    <property type="match status" value="1"/>
</dbReference>
<reference evidence="5 6" key="1">
    <citation type="journal article" date="2024" name="Int. J. Syst. Evol. Microbiol.">
        <title>Paenibacillus hexagrammi sp. nov., a novel bacterium isolated from the gut content of Hexagrammos agrammus.</title>
        <authorList>
            <person name="Jung H.K."/>
            <person name="Kim D.G."/>
            <person name="Zin H."/>
            <person name="Park J."/>
            <person name="Jung H."/>
            <person name="Kim Y.O."/>
            <person name="Kong H.J."/>
            <person name="Kim J.W."/>
            <person name="Kim Y.S."/>
        </authorList>
    </citation>
    <scope>NUCLEOTIDE SEQUENCE [LARGE SCALE GENOMIC DNA]</scope>
    <source>
        <strain evidence="5 6">YPD9-1</strain>
    </source>
</reference>
<gene>
    <name evidence="5" type="ORF">L0M14_06615</name>
</gene>
<dbReference type="InterPro" id="IPR008964">
    <property type="entry name" value="Invasin/intimin_cell_adhesion"/>
</dbReference>
<dbReference type="Gene3D" id="2.115.10.20">
    <property type="entry name" value="Glycosyl hydrolase domain, family 43"/>
    <property type="match status" value="1"/>
</dbReference>
<dbReference type="Pfam" id="PF00963">
    <property type="entry name" value="Cohesin"/>
    <property type="match status" value="1"/>
</dbReference>
<dbReference type="InterPro" id="IPR002102">
    <property type="entry name" value="Cohesin_dom"/>
</dbReference>
<evidence type="ECO:0000256" key="3">
    <source>
        <dbReference type="SAM" id="MobiDB-lite"/>
    </source>
</evidence>
<dbReference type="Gene3D" id="2.60.40.1080">
    <property type="match status" value="1"/>
</dbReference>
<dbReference type="InterPro" id="IPR036439">
    <property type="entry name" value="Dockerin_dom_sf"/>
</dbReference>
<dbReference type="PROSITE" id="PS51766">
    <property type="entry name" value="DOCKERIN"/>
    <property type="match status" value="1"/>
</dbReference>
<dbReference type="RefSeq" id="WP_235121397.1">
    <property type="nucleotide sequence ID" value="NZ_CP090978.1"/>
</dbReference>
<dbReference type="InterPro" id="IPR008965">
    <property type="entry name" value="CBM2/CBM3_carb-bd_dom_sf"/>
</dbReference>
<feature type="domain" description="Dockerin" evidence="4">
    <location>
        <begin position="880"/>
        <end position="942"/>
    </location>
</feature>
<dbReference type="Pfam" id="PF02368">
    <property type="entry name" value="Big_2"/>
    <property type="match status" value="1"/>
</dbReference>
<dbReference type="Pfam" id="PF13385">
    <property type="entry name" value="Laminin_G_3"/>
    <property type="match status" value="1"/>
</dbReference>
<dbReference type="SUPFAM" id="SSF49384">
    <property type="entry name" value="Carbohydrate-binding domain"/>
    <property type="match status" value="1"/>
</dbReference>
<dbReference type="PROSITE" id="PS00018">
    <property type="entry name" value="EF_HAND_1"/>
    <property type="match status" value="1"/>
</dbReference>
<dbReference type="Gene3D" id="2.60.40.680">
    <property type="match status" value="1"/>
</dbReference>
<organism evidence="5 6">
    <name type="scientific">Paenibacillus hexagrammi</name>
    <dbReference type="NCBI Taxonomy" id="2908839"/>
    <lineage>
        <taxon>Bacteria</taxon>
        <taxon>Bacillati</taxon>
        <taxon>Bacillota</taxon>
        <taxon>Bacilli</taxon>
        <taxon>Bacillales</taxon>
        <taxon>Paenibacillaceae</taxon>
        <taxon>Paenibacillus</taxon>
    </lineage>
</organism>
<dbReference type="InterPro" id="IPR016134">
    <property type="entry name" value="Dockerin_dom"/>
</dbReference>
<dbReference type="SMART" id="SM00635">
    <property type="entry name" value="BID_2"/>
    <property type="match status" value="1"/>
</dbReference>
<dbReference type="SUPFAM" id="SSF63446">
    <property type="entry name" value="Type I dockerin domain"/>
    <property type="match status" value="1"/>
</dbReference>
<proteinExistence type="predicted"/>
<evidence type="ECO:0000256" key="1">
    <source>
        <dbReference type="ARBA" id="ARBA00022801"/>
    </source>
</evidence>
<dbReference type="InterPro" id="IPR003343">
    <property type="entry name" value="Big_2"/>
</dbReference>
<dbReference type="InterPro" id="IPR013320">
    <property type="entry name" value="ConA-like_dom_sf"/>
</dbReference>
<evidence type="ECO:0000313" key="5">
    <source>
        <dbReference type="EMBL" id="UJF34824.1"/>
    </source>
</evidence>
<dbReference type="InterPro" id="IPR023296">
    <property type="entry name" value="Glyco_hydro_beta-prop_sf"/>
</dbReference>
<dbReference type="EMBL" id="CP090978">
    <property type="protein sequence ID" value="UJF34824.1"/>
    <property type="molecule type" value="Genomic_DNA"/>
</dbReference>
<protein>
    <submittedName>
        <fullName evidence="5">Ig-like domain-containing protein</fullName>
    </submittedName>
</protein>
<evidence type="ECO:0000313" key="6">
    <source>
        <dbReference type="Proteomes" id="UP001649230"/>
    </source>
</evidence>
<feature type="compositionally biased region" description="Polar residues" evidence="3">
    <location>
        <begin position="584"/>
        <end position="604"/>
    </location>
</feature>
<feature type="region of interest" description="Disordered" evidence="3">
    <location>
        <begin position="584"/>
        <end position="605"/>
    </location>
</feature>